<protein>
    <submittedName>
        <fullName evidence="2">Alpha/beta hydrolase</fullName>
    </submittedName>
</protein>
<evidence type="ECO:0000313" key="2">
    <source>
        <dbReference type="EMBL" id="NKY55424.1"/>
    </source>
</evidence>
<dbReference type="RefSeq" id="WP_062973140.1">
    <property type="nucleotide sequence ID" value="NZ_JAAXOT010000002.1"/>
</dbReference>
<dbReference type="Gene3D" id="3.40.50.1820">
    <property type="entry name" value="alpha/beta hydrolase"/>
    <property type="match status" value="2"/>
</dbReference>
<organism evidence="2 3">
    <name type="scientific">Nocardia flavorosea</name>
    <dbReference type="NCBI Taxonomy" id="53429"/>
    <lineage>
        <taxon>Bacteria</taxon>
        <taxon>Bacillati</taxon>
        <taxon>Actinomycetota</taxon>
        <taxon>Actinomycetes</taxon>
        <taxon>Mycobacteriales</taxon>
        <taxon>Nocardiaceae</taxon>
        <taxon>Nocardia</taxon>
    </lineage>
</organism>
<dbReference type="SUPFAM" id="SSF53474">
    <property type="entry name" value="alpha/beta-Hydrolases"/>
    <property type="match status" value="1"/>
</dbReference>
<evidence type="ECO:0000313" key="3">
    <source>
        <dbReference type="Proteomes" id="UP000570678"/>
    </source>
</evidence>
<dbReference type="PANTHER" id="PTHR11614">
    <property type="entry name" value="PHOSPHOLIPASE-RELATED"/>
    <property type="match status" value="1"/>
</dbReference>
<dbReference type="InterPro" id="IPR051044">
    <property type="entry name" value="MAG_DAG_Lipase"/>
</dbReference>
<comment type="caution">
    <text evidence="2">The sequence shown here is derived from an EMBL/GenBank/DDBJ whole genome shotgun (WGS) entry which is preliminary data.</text>
</comment>
<dbReference type="Proteomes" id="UP000570678">
    <property type="component" value="Unassembled WGS sequence"/>
</dbReference>
<sequence length="235" mass="25301">MGFFEGARGRLHYRERPVDGAVAALALLPGSGQHSGHYHEFARRLNIGGIAMWTLDTAGQGLSEGDPERPLDMADLVDDAVRFTEVVRDLVPDLPLALMGHSLGAITALAALGAARPQAPAPGHNAAPKAAEYSADPLLDARELAGLVLCGTPQRAFGGTPAQIARLPRVLAVHGVDDRRAPIEAVRDWARRHDSVQLREYPDAGHDLLHERVRGRVAADIVQWTQEIVAGPERR</sequence>
<feature type="domain" description="Serine aminopeptidase S33" evidence="1">
    <location>
        <begin position="23"/>
        <end position="117"/>
    </location>
</feature>
<keyword evidence="2" id="KW-0378">Hydrolase</keyword>
<evidence type="ECO:0000259" key="1">
    <source>
        <dbReference type="Pfam" id="PF12146"/>
    </source>
</evidence>
<dbReference type="InterPro" id="IPR029058">
    <property type="entry name" value="AB_hydrolase_fold"/>
</dbReference>
<dbReference type="AlphaFoldDB" id="A0A846YCE8"/>
<reference evidence="2 3" key="1">
    <citation type="submission" date="2020-04" db="EMBL/GenBank/DDBJ databases">
        <title>MicrobeNet Type strains.</title>
        <authorList>
            <person name="Nicholson A.C."/>
        </authorList>
    </citation>
    <scope>NUCLEOTIDE SEQUENCE [LARGE SCALE GENOMIC DNA]</scope>
    <source>
        <strain evidence="2 3">JCM 3332</strain>
    </source>
</reference>
<dbReference type="Pfam" id="PF12146">
    <property type="entry name" value="Hydrolase_4"/>
    <property type="match status" value="1"/>
</dbReference>
<gene>
    <name evidence="2" type="ORF">HGA15_04440</name>
</gene>
<dbReference type="EMBL" id="JAAXOT010000002">
    <property type="protein sequence ID" value="NKY55424.1"/>
    <property type="molecule type" value="Genomic_DNA"/>
</dbReference>
<keyword evidence="3" id="KW-1185">Reference proteome</keyword>
<accession>A0A846YCE8</accession>
<name>A0A846YCE8_9NOCA</name>
<dbReference type="GO" id="GO:0016787">
    <property type="term" value="F:hydrolase activity"/>
    <property type="evidence" value="ECO:0007669"/>
    <property type="project" value="UniProtKB-KW"/>
</dbReference>
<dbReference type="InterPro" id="IPR022742">
    <property type="entry name" value="Hydrolase_4"/>
</dbReference>
<proteinExistence type="predicted"/>